<dbReference type="EMBL" id="BAAAOG010000004">
    <property type="protein sequence ID" value="GAA1960697.1"/>
    <property type="molecule type" value="Genomic_DNA"/>
</dbReference>
<protein>
    <recommendedName>
        <fullName evidence="4">Secreted protein</fullName>
    </recommendedName>
</protein>
<keyword evidence="3" id="KW-1185">Reference proteome</keyword>
<dbReference type="Proteomes" id="UP001499933">
    <property type="component" value="Unassembled WGS sequence"/>
</dbReference>
<feature type="compositionally biased region" description="Basic and acidic residues" evidence="1">
    <location>
        <begin position="104"/>
        <end position="113"/>
    </location>
</feature>
<sequence>MVPVGALPPVAFAGVAANMRAAAAVAAMARRNLFFIVQLLRWVTASEHDGRALECCSARRTVSDAGAEKFLRDRGRVHPDAGRWGNTLGTADAAGAERRRHKKLGPDGRLSRA</sequence>
<comment type="caution">
    <text evidence="2">The sequence shown here is derived from an EMBL/GenBank/DDBJ whole genome shotgun (WGS) entry which is preliminary data.</text>
</comment>
<organism evidence="2 3">
    <name type="scientific">Microbacterium deminutum</name>
    <dbReference type="NCBI Taxonomy" id="344164"/>
    <lineage>
        <taxon>Bacteria</taxon>
        <taxon>Bacillati</taxon>
        <taxon>Actinomycetota</taxon>
        <taxon>Actinomycetes</taxon>
        <taxon>Micrococcales</taxon>
        <taxon>Microbacteriaceae</taxon>
        <taxon>Microbacterium</taxon>
    </lineage>
</organism>
<proteinExistence type="predicted"/>
<evidence type="ECO:0000313" key="3">
    <source>
        <dbReference type="Proteomes" id="UP001499933"/>
    </source>
</evidence>
<reference evidence="3" key="1">
    <citation type="journal article" date="2019" name="Int. J. Syst. Evol. Microbiol.">
        <title>The Global Catalogue of Microorganisms (GCM) 10K type strain sequencing project: providing services to taxonomists for standard genome sequencing and annotation.</title>
        <authorList>
            <consortium name="The Broad Institute Genomics Platform"/>
            <consortium name="The Broad Institute Genome Sequencing Center for Infectious Disease"/>
            <person name="Wu L."/>
            <person name="Ma J."/>
        </authorList>
    </citation>
    <scope>NUCLEOTIDE SEQUENCE [LARGE SCALE GENOMIC DNA]</scope>
    <source>
        <strain evidence="3">JCM 14901</strain>
    </source>
</reference>
<evidence type="ECO:0000256" key="1">
    <source>
        <dbReference type="SAM" id="MobiDB-lite"/>
    </source>
</evidence>
<evidence type="ECO:0000313" key="2">
    <source>
        <dbReference type="EMBL" id="GAA1960697.1"/>
    </source>
</evidence>
<evidence type="ECO:0008006" key="4">
    <source>
        <dbReference type="Google" id="ProtNLM"/>
    </source>
</evidence>
<feature type="region of interest" description="Disordered" evidence="1">
    <location>
        <begin position="79"/>
        <end position="113"/>
    </location>
</feature>
<gene>
    <name evidence="2" type="ORF">GCM10009776_24180</name>
</gene>
<accession>A0ABP5CA53</accession>
<name>A0ABP5CA53_9MICO</name>